<sequence length="497" mass="55766">MDSNEFRTAAHRLIDYTINYNDTIRDRRPMPEVEPGYMRPLLPSSAPETPDSFDEIMADVEKIIMPGMTHWNSPNFHAYYPLGSSYTSNLADILIGALNCVGFTWTSSPACTELEVIMMDWLAKLLGLPSHFLSSEEGPGGGVIQGTASEATIVAVLAAKERTLRRLDDNGSGTHNKHQNMHRLVSYTSEESHCNVVRSSLIASVLMRSLPVDDKFALRGSTLKDAIEQDLKDGLVPFAVVATLGTTQTCAFDNLQEISDVLSKHPDIWLHVDAAYAGAAYVCEEHRGTMKGIERADSFSFNPHKWLLVTFDCSAMWIRNTGEVVNAFMVDPLYFRPEHHMNKDAPDYRHWQMATSRKFRSLKLWFVMRLHGKRGLQEHIRRQIGLAKEFEELVRSDQRFEVVAPVTMGLVCIRLKVTDHGDLNDLNDRLHKQINATGAIHLLPSQSAGLSYIRVGVGSRFTESSDMIFAWKEIQKQATAVLMAAAEEQAEKLTKAE</sequence>
<reference evidence="13" key="1">
    <citation type="submission" date="2017-11" db="EMBL/GenBank/DDBJ databases">
        <title>The sensing device of the deep-sea amphipod.</title>
        <authorList>
            <person name="Kobayashi H."/>
            <person name="Nagahama T."/>
            <person name="Arai W."/>
            <person name="Sasagawa Y."/>
            <person name="Umeda M."/>
            <person name="Hayashi T."/>
            <person name="Nikaido I."/>
            <person name="Watanabe H."/>
            <person name="Oguri K."/>
            <person name="Kitazato H."/>
            <person name="Fujioka K."/>
            <person name="Kido Y."/>
            <person name="Takami H."/>
        </authorList>
    </citation>
    <scope>NUCLEOTIDE SEQUENCE</scope>
    <source>
        <tissue evidence="13">Whole body</tissue>
    </source>
</reference>
<organism evidence="13">
    <name type="scientific">Hirondellea gigas</name>
    <dbReference type="NCBI Taxonomy" id="1518452"/>
    <lineage>
        <taxon>Eukaryota</taxon>
        <taxon>Metazoa</taxon>
        <taxon>Ecdysozoa</taxon>
        <taxon>Arthropoda</taxon>
        <taxon>Crustacea</taxon>
        <taxon>Multicrustacea</taxon>
        <taxon>Malacostraca</taxon>
        <taxon>Eumalacostraca</taxon>
        <taxon>Peracarida</taxon>
        <taxon>Amphipoda</taxon>
        <taxon>Amphilochidea</taxon>
        <taxon>Lysianassida</taxon>
        <taxon>Lysianassidira</taxon>
        <taxon>Lysianassoidea</taxon>
        <taxon>Lysianassidae</taxon>
        <taxon>Hirondellea</taxon>
    </lineage>
</organism>
<keyword evidence="4" id="KW-0127">Catecholamine biosynthesis</keyword>
<dbReference type="EC" id="4.1.1.28" evidence="8"/>
<proteinExistence type="evidence at transcript level"/>
<dbReference type="FunFam" id="1.20.1340.10:FF:000001">
    <property type="entry name" value="Histidine decarboxylase"/>
    <property type="match status" value="1"/>
</dbReference>
<dbReference type="Gene3D" id="3.90.1150.10">
    <property type="entry name" value="Aspartate Aminotransferase, domain 1"/>
    <property type="match status" value="1"/>
</dbReference>
<dbReference type="InterPro" id="IPR010977">
    <property type="entry name" value="Aromatic_deC"/>
</dbReference>
<evidence type="ECO:0000313" key="13">
    <source>
        <dbReference type="EMBL" id="LAC24650.1"/>
    </source>
</evidence>
<dbReference type="Gene3D" id="1.20.1340.10">
    <property type="entry name" value="dopa decarboxylase, N-terminal domain"/>
    <property type="match status" value="1"/>
</dbReference>
<evidence type="ECO:0000256" key="1">
    <source>
        <dbReference type="ARBA" id="ARBA00001933"/>
    </source>
</evidence>
<evidence type="ECO:0000256" key="2">
    <source>
        <dbReference type="ARBA" id="ARBA00009533"/>
    </source>
</evidence>
<dbReference type="InterPro" id="IPR021115">
    <property type="entry name" value="Pyridoxal-P_BS"/>
</dbReference>
<dbReference type="PRINTS" id="PR00800">
    <property type="entry name" value="YHDCRBOXLASE"/>
</dbReference>
<dbReference type="EMBL" id="IACT01005497">
    <property type="protein sequence ID" value="LAC24650.1"/>
    <property type="molecule type" value="mRNA"/>
</dbReference>
<comment type="similarity">
    <text evidence="2 12">Belongs to the group II decarboxylase family.</text>
</comment>
<protein>
    <recommendedName>
        <fullName evidence="9">Aromatic-L-amino-acid decarboxylase</fullName>
        <ecNumber evidence="8">4.1.1.28</ecNumber>
    </recommendedName>
    <alternativeName>
        <fullName evidence="10">DOPA decarboxylase</fullName>
    </alternativeName>
</protein>
<keyword evidence="5" id="KW-0210">Decarboxylase</keyword>
<dbReference type="GO" id="GO:0019752">
    <property type="term" value="P:carboxylic acid metabolic process"/>
    <property type="evidence" value="ECO:0007669"/>
    <property type="project" value="InterPro"/>
</dbReference>
<dbReference type="GO" id="GO:0005737">
    <property type="term" value="C:cytoplasm"/>
    <property type="evidence" value="ECO:0007669"/>
    <property type="project" value="TreeGrafter"/>
</dbReference>
<dbReference type="PANTHER" id="PTHR11999">
    <property type="entry name" value="GROUP II PYRIDOXAL-5-PHOSPHATE DECARBOXYLASE"/>
    <property type="match status" value="1"/>
</dbReference>
<evidence type="ECO:0000256" key="12">
    <source>
        <dbReference type="RuleBase" id="RU000382"/>
    </source>
</evidence>
<keyword evidence="6 11" id="KW-0663">Pyridoxal phosphate</keyword>
<dbReference type="PANTHER" id="PTHR11999:SF167">
    <property type="entry name" value="AROMATIC-L-AMINO-ACID DECARBOXYLASE"/>
    <property type="match status" value="1"/>
</dbReference>
<evidence type="ECO:0000256" key="5">
    <source>
        <dbReference type="ARBA" id="ARBA00022793"/>
    </source>
</evidence>
<evidence type="ECO:0000256" key="9">
    <source>
        <dbReference type="ARBA" id="ARBA00040968"/>
    </source>
</evidence>
<dbReference type="InterPro" id="IPR015424">
    <property type="entry name" value="PyrdxlP-dep_Trfase"/>
</dbReference>
<evidence type="ECO:0000256" key="8">
    <source>
        <dbReference type="ARBA" id="ARBA00038886"/>
    </source>
</evidence>
<dbReference type="Pfam" id="PF00282">
    <property type="entry name" value="Pyridoxal_deC"/>
    <property type="match status" value="1"/>
</dbReference>
<dbReference type="PROSITE" id="PS00392">
    <property type="entry name" value="DDC_GAD_HDC_YDC"/>
    <property type="match status" value="1"/>
</dbReference>
<dbReference type="GO" id="GO:0042423">
    <property type="term" value="P:catecholamine biosynthetic process"/>
    <property type="evidence" value="ECO:0007669"/>
    <property type="project" value="UniProtKB-KW"/>
</dbReference>
<comment type="subunit">
    <text evidence="3">Homodimer.</text>
</comment>
<dbReference type="GO" id="GO:0042427">
    <property type="term" value="P:serotonin biosynthetic process"/>
    <property type="evidence" value="ECO:0007669"/>
    <property type="project" value="TreeGrafter"/>
</dbReference>
<comment type="cofactor">
    <cofactor evidence="1 11 12">
        <name>pyridoxal 5'-phosphate</name>
        <dbReference type="ChEBI" id="CHEBI:597326"/>
    </cofactor>
</comment>
<dbReference type="Gene3D" id="3.40.640.10">
    <property type="entry name" value="Type I PLP-dependent aspartate aminotransferase-like (Major domain)"/>
    <property type="match status" value="1"/>
</dbReference>
<dbReference type="GO" id="GO:0030170">
    <property type="term" value="F:pyridoxal phosphate binding"/>
    <property type="evidence" value="ECO:0007669"/>
    <property type="project" value="InterPro"/>
</dbReference>
<evidence type="ECO:0000256" key="3">
    <source>
        <dbReference type="ARBA" id="ARBA00011738"/>
    </source>
</evidence>
<dbReference type="FunFam" id="3.40.640.10:FF:000025">
    <property type="entry name" value="Histidine decarboxylase"/>
    <property type="match status" value="1"/>
</dbReference>
<dbReference type="AlphaFoldDB" id="A0A6A7G1P7"/>
<dbReference type="InterPro" id="IPR002129">
    <property type="entry name" value="PyrdxlP-dep_de-COase"/>
</dbReference>
<evidence type="ECO:0000256" key="4">
    <source>
        <dbReference type="ARBA" id="ARBA00022584"/>
    </source>
</evidence>
<evidence type="ECO:0000256" key="10">
    <source>
        <dbReference type="ARBA" id="ARBA00041275"/>
    </source>
</evidence>
<dbReference type="CDD" id="cd06450">
    <property type="entry name" value="DOPA_deC_like"/>
    <property type="match status" value="1"/>
</dbReference>
<evidence type="ECO:0000256" key="7">
    <source>
        <dbReference type="ARBA" id="ARBA00023239"/>
    </source>
</evidence>
<feature type="modified residue" description="N6-(pyridoxal phosphate)lysine" evidence="11">
    <location>
        <position position="305"/>
    </location>
</feature>
<dbReference type="InterPro" id="IPR015421">
    <property type="entry name" value="PyrdxlP-dep_Trfase_major"/>
</dbReference>
<keyword evidence="7 12" id="KW-0456">Lyase</keyword>
<dbReference type="SUPFAM" id="SSF53383">
    <property type="entry name" value="PLP-dependent transferases"/>
    <property type="match status" value="1"/>
</dbReference>
<evidence type="ECO:0000256" key="11">
    <source>
        <dbReference type="PIRSR" id="PIRSR602129-50"/>
    </source>
</evidence>
<evidence type="ECO:0000256" key="6">
    <source>
        <dbReference type="ARBA" id="ARBA00022898"/>
    </source>
</evidence>
<dbReference type="GO" id="GO:0004058">
    <property type="term" value="F:aromatic-L-amino-acid decarboxylase activity"/>
    <property type="evidence" value="ECO:0007669"/>
    <property type="project" value="UniProtKB-EC"/>
</dbReference>
<dbReference type="GO" id="GO:0006520">
    <property type="term" value="P:amino acid metabolic process"/>
    <property type="evidence" value="ECO:0007669"/>
    <property type="project" value="InterPro"/>
</dbReference>
<accession>A0A6A7G1P7</accession>
<name>A0A6A7G1P7_9CRUS</name>
<dbReference type="InterPro" id="IPR015422">
    <property type="entry name" value="PyrdxlP-dep_Trfase_small"/>
</dbReference>